<evidence type="ECO:0000313" key="2">
    <source>
        <dbReference type="EMBL" id="KAG8076109.1"/>
    </source>
</evidence>
<keyword evidence="1" id="KW-1133">Transmembrane helix</keyword>
<keyword evidence="3" id="KW-1185">Reference proteome</keyword>
<dbReference type="OrthoDB" id="783774at2759"/>
<dbReference type="GO" id="GO:0010228">
    <property type="term" value="P:vegetative to reproductive phase transition of meristem"/>
    <property type="evidence" value="ECO:0007669"/>
    <property type="project" value="TreeGrafter"/>
</dbReference>
<evidence type="ECO:0000313" key="3">
    <source>
        <dbReference type="Proteomes" id="UP000729402"/>
    </source>
</evidence>
<feature type="transmembrane region" description="Helical" evidence="1">
    <location>
        <begin position="17"/>
        <end position="35"/>
    </location>
</feature>
<protein>
    <submittedName>
        <fullName evidence="2">Uncharacterized protein</fullName>
    </submittedName>
</protein>
<comment type="caution">
    <text evidence="2">The sequence shown here is derived from an EMBL/GenBank/DDBJ whole genome shotgun (WGS) entry which is preliminary data.</text>
</comment>
<feature type="transmembrane region" description="Helical" evidence="1">
    <location>
        <begin position="86"/>
        <end position="109"/>
    </location>
</feature>
<keyword evidence="1" id="KW-0472">Membrane</keyword>
<dbReference type="InterPro" id="IPR040229">
    <property type="entry name" value="At3g27390-like"/>
</dbReference>
<sequence length="250" mass="27498">MDEVGRDAGLCGLPLQALKLCVTFLPFFLLLLLLLGSIKAVLICPVVATIIFFGNSAVVICLWPAHFIWTYYCVLKTERIGLVLKIFAALLLPLLLFLLPILAIAGSLLTSSPTVFLDGTVSTMNGACTVVRDVADFCFHSYLSFMDELMQKLGDGETPLGIKYILVPSVTEVRTSSSNILSSYSSGRFDHSMTCGSEVNDMLSFRRRFINLVKALYVDAVDRGRQALLSRSRLRLLAPVSEFDDKDVEG</sequence>
<keyword evidence="1" id="KW-0812">Transmembrane</keyword>
<accession>A0A8J5T134</accession>
<reference evidence="2" key="1">
    <citation type="journal article" date="2021" name="bioRxiv">
        <title>Whole Genome Assembly and Annotation of Northern Wild Rice, Zizania palustris L., Supports a Whole Genome Duplication in the Zizania Genus.</title>
        <authorList>
            <person name="Haas M."/>
            <person name="Kono T."/>
            <person name="Macchietto M."/>
            <person name="Millas R."/>
            <person name="McGilp L."/>
            <person name="Shao M."/>
            <person name="Duquette J."/>
            <person name="Hirsch C.N."/>
            <person name="Kimball J."/>
        </authorList>
    </citation>
    <scope>NUCLEOTIDE SEQUENCE</scope>
    <source>
        <tissue evidence="2">Fresh leaf tissue</tissue>
    </source>
</reference>
<evidence type="ECO:0000256" key="1">
    <source>
        <dbReference type="SAM" id="Phobius"/>
    </source>
</evidence>
<dbReference type="Proteomes" id="UP000729402">
    <property type="component" value="Unassembled WGS sequence"/>
</dbReference>
<proteinExistence type="predicted"/>
<name>A0A8J5T134_ZIZPA</name>
<organism evidence="2 3">
    <name type="scientific">Zizania palustris</name>
    <name type="common">Northern wild rice</name>
    <dbReference type="NCBI Taxonomy" id="103762"/>
    <lineage>
        <taxon>Eukaryota</taxon>
        <taxon>Viridiplantae</taxon>
        <taxon>Streptophyta</taxon>
        <taxon>Embryophyta</taxon>
        <taxon>Tracheophyta</taxon>
        <taxon>Spermatophyta</taxon>
        <taxon>Magnoliopsida</taxon>
        <taxon>Liliopsida</taxon>
        <taxon>Poales</taxon>
        <taxon>Poaceae</taxon>
        <taxon>BOP clade</taxon>
        <taxon>Oryzoideae</taxon>
        <taxon>Oryzeae</taxon>
        <taxon>Zizaniinae</taxon>
        <taxon>Zizania</taxon>
    </lineage>
</organism>
<dbReference type="AlphaFoldDB" id="A0A8J5T134"/>
<reference evidence="2" key="2">
    <citation type="submission" date="2021-02" db="EMBL/GenBank/DDBJ databases">
        <authorList>
            <person name="Kimball J.A."/>
            <person name="Haas M.W."/>
            <person name="Macchietto M."/>
            <person name="Kono T."/>
            <person name="Duquette J."/>
            <person name="Shao M."/>
        </authorList>
    </citation>
    <scope>NUCLEOTIDE SEQUENCE</scope>
    <source>
        <tissue evidence="2">Fresh leaf tissue</tissue>
    </source>
</reference>
<dbReference type="PANTHER" id="PTHR31133">
    <property type="entry name" value="MEMBRANE PROTEIN"/>
    <property type="match status" value="1"/>
</dbReference>
<feature type="transmembrane region" description="Helical" evidence="1">
    <location>
        <begin position="42"/>
        <end position="66"/>
    </location>
</feature>
<dbReference type="EMBL" id="JAAALK010000283">
    <property type="protein sequence ID" value="KAG8076109.1"/>
    <property type="molecule type" value="Genomic_DNA"/>
</dbReference>
<gene>
    <name evidence="2" type="ORF">GUJ93_ZPchr0006g43016</name>
</gene>
<dbReference type="PANTHER" id="PTHR31133:SF2">
    <property type="entry name" value="EXPRESSED PROTEIN"/>
    <property type="match status" value="1"/>
</dbReference>